<gene>
    <name evidence="1" type="ORF">PI95_014690</name>
</gene>
<dbReference type="Proteomes" id="UP000031549">
    <property type="component" value="Unassembled WGS sequence"/>
</dbReference>
<accession>A0A846HAN3</accession>
<dbReference type="AlphaFoldDB" id="A0A846HAN3"/>
<organism evidence="1 2">
    <name type="scientific">Hassallia byssoidea VB512170</name>
    <dbReference type="NCBI Taxonomy" id="1304833"/>
    <lineage>
        <taxon>Bacteria</taxon>
        <taxon>Bacillati</taxon>
        <taxon>Cyanobacteriota</taxon>
        <taxon>Cyanophyceae</taxon>
        <taxon>Nostocales</taxon>
        <taxon>Tolypothrichaceae</taxon>
        <taxon>Hassallia</taxon>
    </lineage>
</organism>
<name>A0A846HAN3_9CYAN</name>
<dbReference type="RefSeq" id="WP_039754863.1">
    <property type="nucleotide sequence ID" value="NZ_JTCM02000028.1"/>
</dbReference>
<evidence type="ECO:0000313" key="2">
    <source>
        <dbReference type="Proteomes" id="UP000031549"/>
    </source>
</evidence>
<proteinExistence type="predicted"/>
<protein>
    <submittedName>
        <fullName evidence="1">Uncharacterized protein</fullName>
    </submittedName>
</protein>
<keyword evidence="2" id="KW-1185">Reference proteome</keyword>
<sequence length="95" mass="10741">MKIFQVIEEALITKPAIPHNPYKESLKNWAKYCLQDRGFKVVYAQNADFAIEPKGSEKLYFKVTNNAADVDDSCNWIVWDSTAKSASIIPLSTSK</sequence>
<dbReference type="EMBL" id="JTCM02000028">
    <property type="protein sequence ID" value="NEU73774.1"/>
    <property type="molecule type" value="Genomic_DNA"/>
</dbReference>
<evidence type="ECO:0000313" key="1">
    <source>
        <dbReference type="EMBL" id="NEU73774.1"/>
    </source>
</evidence>
<reference evidence="1 2" key="1">
    <citation type="journal article" date="2015" name="Genome Announc.">
        <title>Draft Genome Sequence of Cyanobacterium Hassallia byssoidea Strain VB512170, Isolated from Monuments in India.</title>
        <authorList>
            <person name="Singh D."/>
            <person name="Chandrababunaidu M.M."/>
            <person name="Panda A."/>
            <person name="Sen D."/>
            <person name="Bhattacharyya S."/>
            <person name="Adhikary S.P."/>
            <person name="Tripathy S."/>
        </authorList>
    </citation>
    <scope>NUCLEOTIDE SEQUENCE [LARGE SCALE GENOMIC DNA]</scope>
    <source>
        <strain evidence="1 2">VB512170</strain>
    </source>
</reference>
<comment type="caution">
    <text evidence="1">The sequence shown here is derived from an EMBL/GenBank/DDBJ whole genome shotgun (WGS) entry which is preliminary data.</text>
</comment>